<dbReference type="GO" id="GO:0043916">
    <property type="term" value="F:DNA-7-methylguanine glycosylase activity"/>
    <property type="evidence" value="ECO:0007669"/>
    <property type="project" value="TreeGrafter"/>
</dbReference>
<proteinExistence type="predicted"/>
<dbReference type="SMART" id="SM00478">
    <property type="entry name" value="ENDO3c"/>
    <property type="match status" value="1"/>
</dbReference>
<evidence type="ECO:0000313" key="8">
    <source>
        <dbReference type="EMBL" id="QJB39045.1"/>
    </source>
</evidence>
<dbReference type="KEGG" id="coy:HF329_15185"/>
<evidence type="ECO:0000313" key="7">
    <source>
        <dbReference type="EMBL" id="QJB32594.1"/>
    </source>
</evidence>
<evidence type="ECO:0000259" key="6">
    <source>
        <dbReference type="SMART" id="SM00478"/>
    </source>
</evidence>
<dbReference type="Pfam" id="PF07934">
    <property type="entry name" value="OGG_N"/>
    <property type="match status" value="1"/>
</dbReference>
<comment type="catalytic activity">
    <reaction evidence="1">
        <text>Hydrolysis of alkylated DNA, releasing 3-methyladenine, 3-methylguanine, 7-methylguanine and 7-methyladenine.</text>
        <dbReference type="EC" id="3.2.2.21"/>
    </reaction>
</comment>
<keyword evidence="3" id="KW-0227">DNA damage</keyword>
<dbReference type="InterPro" id="IPR003265">
    <property type="entry name" value="HhH-GPD_domain"/>
</dbReference>
<dbReference type="InterPro" id="IPR037046">
    <property type="entry name" value="AlkA_N_sf"/>
</dbReference>
<feature type="domain" description="HhH-GPD" evidence="6">
    <location>
        <begin position="136"/>
        <end position="300"/>
    </location>
</feature>
<dbReference type="GO" id="GO:0032131">
    <property type="term" value="F:alkylated DNA binding"/>
    <property type="evidence" value="ECO:0007669"/>
    <property type="project" value="TreeGrafter"/>
</dbReference>
<organism evidence="7 9">
    <name type="scientific">Chitinophaga oryzae</name>
    <dbReference type="NCBI Taxonomy" id="2725414"/>
    <lineage>
        <taxon>Bacteria</taxon>
        <taxon>Pseudomonadati</taxon>
        <taxon>Bacteroidota</taxon>
        <taxon>Chitinophagia</taxon>
        <taxon>Chitinophagales</taxon>
        <taxon>Chitinophagaceae</taxon>
        <taxon>Chitinophaga</taxon>
    </lineage>
</organism>
<dbReference type="Gene3D" id="3.30.310.20">
    <property type="entry name" value="DNA-3-methyladenine glycosylase AlkA, N-terminal domain"/>
    <property type="match status" value="1"/>
</dbReference>
<reference evidence="9 10" key="1">
    <citation type="submission" date="2020-04" db="EMBL/GenBank/DDBJ databases">
        <authorList>
            <person name="Kittiwongwattana C."/>
        </authorList>
    </citation>
    <scope>NUCLEOTIDE SEQUENCE [LARGE SCALE GENOMIC DNA]</scope>
    <source>
        <strain evidence="10">1303</strain>
        <strain evidence="9">1310</strain>
    </source>
</reference>
<evidence type="ECO:0000256" key="2">
    <source>
        <dbReference type="ARBA" id="ARBA00012000"/>
    </source>
</evidence>
<dbReference type="Proteomes" id="UP000502421">
    <property type="component" value="Chromosome"/>
</dbReference>
<dbReference type="GO" id="GO:0006289">
    <property type="term" value="P:nucleotide-excision repair"/>
    <property type="evidence" value="ECO:0007669"/>
    <property type="project" value="InterPro"/>
</dbReference>
<keyword evidence="10" id="KW-1185">Reference proteome</keyword>
<dbReference type="GO" id="GO:0008534">
    <property type="term" value="F:oxidized purine nucleobase lesion DNA N-glycosylase activity"/>
    <property type="evidence" value="ECO:0007669"/>
    <property type="project" value="InterPro"/>
</dbReference>
<evidence type="ECO:0000313" key="9">
    <source>
        <dbReference type="Proteomes" id="UP000502421"/>
    </source>
</evidence>
<dbReference type="GO" id="GO:0006307">
    <property type="term" value="P:DNA alkylation repair"/>
    <property type="evidence" value="ECO:0007669"/>
    <property type="project" value="TreeGrafter"/>
</dbReference>
<dbReference type="CDD" id="cd00056">
    <property type="entry name" value="ENDO3c"/>
    <property type="match status" value="1"/>
</dbReference>
<evidence type="ECO:0000256" key="4">
    <source>
        <dbReference type="ARBA" id="ARBA00022801"/>
    </source>
</evidence>
<dbReference type="GO" id="GO:0005737">
    <property type="term" value="C:cytoplasm"/>
    <property type="evidence" value="ECO:0007669"/>
    <property type="project" value="TreeGrafter"/>
</dbReference>
<keyword evidence="4" id="KW-0378">Hydrolase</keyword>
<evidence type="ECO:0000313" key="10">
    <source>
        <dbReference type="Proteomes" id="UP000503144"/>
    </source>
</evidence>
<name>A0AAE7D8B6_9BACT</name>
<gene>
    <name evidence="8" type="ORF">HF324_14705</name>
    <name evidence="7" type="ORF">HF329_15185</name>
</gene>
<keyword evidence="5" id="KW-0234">DNA repair</keyword>
<dbReference type="AlphaFoldDB" id="A0AAE7D8B6"/>
<dbReference type="Gene3D" id="1.10.340.30">
    <property type="entry name" value="Hypothetical protein, domain 2"/>
    <property type="match status" value="1"/>
</dbReference>
<dbReference type="EMBL" id="CP051205">
    <property type="protein sequence ID" value="QJB32594.1"/>
    <property type="molecule type" value="Genomic_DNA"/>
</dbReference>
<dbReference type="EMBL" id="CP051204">
    <property type="protein sequence ID" value="QJB39045.1"/>
    <property type="molecule type" value="Genomic_DNA"/>
</dbReference>
<dbReference type="Pfam" id="PF00730">
    <property type="entry name" value="HhH-GPD"/>
    <property type="match status" value="1"/>
</dbReference>
<sequence>MIRQKIKIPVNDPANFSFRECLHFLGRSDKECLHYIVDGKLRRMLLAGGEPVVVEIASGDDAAYLEATVLAPGDMLFPEKDIQDFVTRWLHLDADLRDFYAYTQTDPLLRGLADEYRGLRLVGMPDLFEAVTWPIIGQQINLSFAYTLRQRLIHHFGYHQQVDGTDYYLYPHPAVIASLSPEALTPMQFSRSKALYLIETAKAMAAGQLSEQVLAPLDYAAARDRLVAMKGIGNWSANYTLMKYSRFPQAVLLEDVGLQNAVRQRLQLPAKPSMAALQEYARPWQQHAAYAIFYLWRSLLSPLND</sequence>
<dbReference type="PANTHER" id="PTHR43003">
    <property type="entry name" value="DNA-3-METHYLADENINE GLYCOSYLASE"/>
    <property type="match status" value="1"/>
</dbReference>
<dbReference type="GO" id="GO:0032993">
    <property type="term" value="C:protein-DNA complex"/>
    <property type="evidence" value="ECO:0007669"/>
    <property type="project" value="TreeGrafter"/>
</dbReference>
<dbReference type="InterPro" id="IPR051912">
    <property type="entry name" value="Alkylbase_DNA_Glycosylase/TA"/>
</dbReference>
<reference evidence="7 10" key="2">
    <citation type="submission" date="2020-09" db="EMBL/GenBank/DDBJ databases">
        <authorList>
            <person name="Kittiwongwattana C."/>
        </authorList>
    </citation>
    <scope>NUCLEOTIDE SEQUENCE</scope>
    <source>
        <strain evidence="8 10">1303</strain>
        <strain evidence="7">1310</strain>
    </source>
</reference>
<dbReference type="RefSeq" id="WP_168804931.1">
    <property type="nucleotide sequence ID" value="NZ_CP051204.2"/>
</dbReference>
<dbReference type="Proteomes" id="UP000503144">
    <property type="component" value="Chromosome"/>
</dbReference>
<dbReference type="PANTHER" id="PTHR43003:SF12">
    <property type="entry name" value="DNA-3-METHYLADENINE GLYCOSYLASE"/>
    <property type="match status" value="1"/>
</dbReference>
<dbReference type="SUPFAM" id="SSF48150">
    <property type="entry name" value="DNA-glycosylase"/>
    <property type="match status" value="1"/>
</dbReference>
<evidence type="ECO:0000256" key="5">
    <source>
        <dbReference type="ARBA" id="ARBA00023204"/>
    </source>
</evidence>
<dbReference type="GO" id="GO:0008725">
    <property type="term" value="F:DNA-3-methyladenine glycosylase activity"/>
    <property type="evidence" value="ECO:0007669"/>
    <property type="project" value="TreeGrafter"/>
</dbReference>
<evidence type="ECO:0000256" key="1">
    <source>
        <dbReference type="ARBA" id="ARBA00000086"/>
    </source>
</evidence>
<accession>A0AAE7D8B6</accession>
<dbReference type="InterPro" id="IPR012904">
    <property type="entry name" value="OGG_N"/>
</dbReference>
<dbReference type="InterPro" id="IPR011257">
    <property type="entry name" value="DNA_glycosylase"/>
</dbReference>
<evidence type="ECO:0000256" key="3">
    <source>
        <dbReference type="ARBA" id="ARBA00022763"/>
    </source>
</evidence>
<dbReference type="EC" id="3.2.2.21" evidence="2"/>
<dbReference type="GO" id="GO:0006285">
    <property type="term" value="P:base-excision repair, AP site formation"/>
    <property type="evidence" value="ECO:0007669"/>
    <property type="project" value="TreeGrafter"/>
</dbReference>
<protein>
    <recommendedName>
        <fullName evidence="2">DNA-3-methyladenine glycosylase II</fullName>
        <ecNumber evidence="2">3.2.2.21</ecNumber>
    </recommendedName>
</protein>